<dbReference type="PANTHER" id="PTHR43718">
    <property type="entry name" value="LON PROTEASE"/>
    <property type="match status" value="1"/>
</dbReference>
<dbReference type="GO" id="GO:0007005">
    <property type="term" value="P:mitochondrion organization"/>
    <property type="evidence" value="ECO:0007669"/>
    <property type="project" value="TreeGrafter"/>
</dbReference>
<evidence type="ECO:0000313" key="3">
    <source>
        <dbReference type="EMBL" id="QDY51985.1"/>
    </source>
</evidence>
<evidence type="ECO:0000259" key="1">
    <source>
        <dbReference type="Pfam" id="PF00004"/>
    </source>
</evidence>
<gene>
    <name evidence="3" type="ORF">2_57</name>
</gene>
<dbReference type="InterPro" id="IPR054594">
    <property type="entry name" value="Lon_lid"/>
</dbReference>
<dbReference type="GO" id="GO:0004176">
    <property type="term" value="F:ATP-dependent peptidase activity"/>
    <property type="evidence" value="ECO:0007669"/>
    <property type="project" value="InterPro"/>
</dbReference>
<dbReference type="GO" id="GO:0005524">
    <property type="term" value="F:ATP binding"/>
    <property type="evidence" value="ECO:0007669"/>
    <property type="project" value="InterPro"/>
</dbReference>
<evidence type="ECO:0000259" key="2">
    <source>
        <dbReference type="Pfam" id="PF22667"/>
    </source>
</evidence>
<name>A0A5B8IHJ8_9VIRU</name>
<dbReference type="InterPro" id="IPR003959">
    <property type="entry name" value="ATPase_AAA_core"/>
</dbReference>
<reference evidence="3" key="1">
    <citation type="submission" date="2018-11" db="EMBL/GenBank/DDBJ databases">
        <title>A distinct lineage of giant viruses engineers rhodopsin photosystems in predatory marine eukaryotes.</title>
        <authorList>
            <person name="Needham D.M."/>
            <person name="Yoshizawa S."/>
            <person name="Hosaka T."/>
            <person name="Poirier C."/>
            <person name="Choi C.-J."/>
            <person name="Hehenberger E."/>
            <person name="Irwin N.A.T."/>
            <person name="Wilken S."/>
            <person name="Yung C.-M."/>
            <person name="Bachy C."/>
            <person name="Kurihara R."/>
            <person name="Nakajima Y."/>
            <person name="Kojima K."/>
            <person name="Kimura-Someya T."/>
            <person name="Leonard G."/>
            <person name="Malmstrom R.R."/>
            <person name="Mende D."/>
            <person name="Olson D.K."/>
            <person name="Sudo Y."/>
            <person name="Sudek S."/>
            <person name="Richards T.A."/>
            <person name="DeLong E.F."/>
            <person name="Keeling P.J."/>
            <person name="Santoro A.E."/>
            <person name="Shirouzu M."/>
            <person name="Iwasaki W."/>
            <person name="Worden A.Z."/>
        </authorList>
    </citation>
    <scope>NUCLEOTIDE SEQUENCE</scope>
</reference>
<dbReference type="GO" id="GO:0016887">
    <property type="term" value="F:ATP hydrolysis activity"/>
    <property type="evidence" value="ECO:0007669"/>
    <property type="project" value="InterPro"/>
</dbReference>
<dbReference type="Gene3D" id="3.40.50.300">
    <property type="entry name" value="P-loop containing nucleotide triphosphate hydrolases"/>
    <property type="match status" value="1"/>
</dbReference>
<dbReference type="Gene3D" id="1.10.8.60">
    <property type="match status" value="1"/>
</dbReference>
<dbReference type="GO" id="GO:0051131">
    <property type="term" value="P:chaperone-mediated protein complex assembly"/>
    <property type="evidence" value="ECO:0007669"/>
    <property type="project" value="TreeGrafter"/>
</dbReference>
<dbReference type="Pfam" id="PF22667">
    <property type="entry name" value="Lon_lid"/>
    <property type="match status" value="1"/>
</dbReference>
<dbReference type="InterPro" id="IPR027417">
    <property type="entry name" value="P-loop_NTPase"/>
</dbReference>
<proteinExistence type="predicted"/>
<dbReference type="GO" id="GO:0004252">
    <property type="term" value="F:serine-type endopeptidase activity"/>
    <property type="evidence" value="ECO:0007669"/>
    <property type="project" value="InterPro"/>
</dbReference>
<feature type="domain" description="ATPase AAA-type core" evidence="1">
    <location>
        <begin position="299"/>
        <end position="436"/>
    </location>
</feature>
<dbReference type="GO" id="GO:0003697">
    <property type="term" value="F:single-stranded DNA binding"/>
    <property type="evidence" value="ECO:0007669"/>
    <property type="project" value="TreeGrafter"/>
</dbReference>
<sequence>MDNNHDMLTRSKRKKNKINIDDFDELNSDISDDENLELTIQPPPLKKKKLKRLNANNNDDVDEFGNIKGLIDYNYFEPITVEKNQDDKEYNSDDEYTTEEEYDIDEFEDEEINDEELLIGKLLSKYINKKILKDGNINIIEKKEYNELLLNYTPDMAEYFYSLKEEQKEEVYKIEKEITNINKATTPLRFQILKSKINNEIKAIAIRKLETLKNLEPNSTEYYKIKGWVDGLLNIPFGIYKDLPISLKNSKQEITQYLIDSNQTLNKAVFGHKKAKCQILQIVSQWVSNPRSKGSVFSIVGPMGNGKTTLVKEGIAKMINRPFQFISLGGATDSSFFDGHSYTYEGSTPGKIVDILKKSKCMNPVIYFDELDKVSETPKGEEIINLLIHMTDFSQNDHFMDKYYNDIPLDLSKCLFIFSLNDINKVNPILKDRMYMIHTNKLKQEEKIIISQDYLIPKLCQEISINDIIFDEEITKYIIDNYSKEDGVRNLKRAYETILSKLNIIKITETCNINDLELPFKIENFKLPLKINIEIVKKLLDSNKTDEDIPFGMYT</sequence>
<dbReference type="InterPro" id="IPR027065">
    <property type="entry name" value="Lon_Prtase"/>
</dbReference>
<organism evidence="3">
    <name type="scientific">Mimiviridae sp. ChoanoV1</name>
    <dbReference type="NCBI Taxonomy" id="2596887"/>
    <lineage>
        <taxon>Viruses</taxon>
        <taxon>Varidnaviria</taxon>
        <taxon>Bamfordvirae</taxon>
        <taxon>Nucleocytoviricota</taxon>
        <taxon>Megaviricetes</taxon>
        <taxon>Imitervirales</taxon>
        <taxon>Schizomimiviridae</taxon>
    </lineage>
</organism>
<accession>A0A5B8IHJ8</accession>
<dbReference type="GO" id="GO:0006515">
    <property type="term" value="P:protein quality control for misfolded or incompletely synthesized proteins"/>
    <property type="evidence" value="ECO:0007669"/>
    <property type="project" value="TreeGrafter"/>
</dbReference>
<dbReference type="Pfam" id="PF00004">
    <property type="entry name" value="AAA"/>
    <property type="match status" value="1"/>
</dbReference>
<feature type="domain" description="Lon protease AAA+ ATPase lid" evidence="2">
    <location>
        <begin position="466"/>
        <end position="501"/>
    </location>
</feature>
<dbReference type="EMBL" id="MK250086">
    <property type="protein sequence ID" value="QDY51985.1"/>
    <property type="molecule type" value="Genomic_DNA"/>
</dbReference>
<protein>
    <submittedName>
        <fullName evidence="3">ATPase family protein</fullName>
    </submittedName>
</protein>
<dbReference type="SUPFAM" id="SSF52540">
    <property type="entry name" value="P-loop containing nucleoside triphosphate hydrolases"/>
    <property type="match status" value="1"/>
</dbReference>
<dbReference type="PANTHER" id="PTHR43718:SF2">
    <property type="entry name" value="LON PROTEASE HOMOLOG, MITOCHONDRIAL"/>
    <property type="match status" value="1"/>
</dbReference>